<dbReference type="PROSITE" id="PS50109">
    <property type="entry name" value="HIS_KIN"/>
    <property type="match status" value="1"/>
</dbReference>
<dbReference type="FunFam" id="3.30.565.10:FF:000006">
    <property type="entry name" value="Sensor histidine kinase WalK"/>
    <property type="match status" value="1"/>
</dbReference>
<feature type="domain" description="Histidine kinase" evidence="15">
    <location>
        <begin position="243"/>
        <end position="456"/>
    </location>
</feature>
<keyword evidence="13 14" id="KW-0472">Membrane</keyword>
<keyword evidence="6" id="KW-0808">Transferase</keyword>
<evidence type="ECO:0000256" key="6">
    <source>
        <dbReference type="ARBA" id="ARBA00022679"/>
    </source>
</evidence>
<dbReference type="PANTHER" id="PTHR45528">
    <property type="entry name" value="SENSOR HISTIDINE KINASE CPXA"/>
    <property type="match status" value="1"/>
</dbReference>
<dbReference type="EC" id="2.7.13.3" evidence="3"/>
<comment type="subcellular location">
    <subcellularLocation>
        <location evidence="2">Cell membrane</location>
        <topology evidence="2">Multi-pass membrane protein</topology>
    </subcellularLocation>
</comment>
<dbReference type="EMBL" id="SMAL01000002">
    <property type="protein sequence ID" value="TCT16085.1"/>
    <property type="molecule type" value="Genomic_DNA"/>
</dbReference>
<evidence type="ECO:0000256" key="5">
    <source>
        <dbReference type="ARBA" id="ARBA00022553"/>
    </source>
</evidence>
<dbReference type="SMART" id="SM00388">
    <property type="entry name" value="HisKA"/>
    <property type="match status" value="1"/>
</dbReference>
<comment type="caution">
    <text evidence="17">The sequence shown here is derived from an EMBL/GenBank/DDBJ whole genome shotgun (WGS) entry which is preliminary data.</text>
</comment>
<keyword evidence="18" id="KW-1185">Reference proteome</keyword>
<evidence type="ECO:0000256" key="10">
    <source>
        <dbReference type="ARBA" id="ARBA00022840"/>
    </source>
</evidence>
<keyword evidence="8" id="KW-0547">Nucleotide-binding</keyword>
<dbReference type="InterPro" id="IPR036097">
    <property type="entry name" value="HisK_dim/P_sf"/>
</dbReference>
<accession>A0A4R3MMC3</accession>
<reference evidence="17 18" key="1">
    <citation type="submission" date="2019-03" db="EMBL/GenBank/DDBJ databases">
        <title>Genomic Encyclopedia of Type Strains, Phase IV (KMG-IV): sequencing the most valuable type-strain genomes for metagenomic binning, comparative biology and taxonomic classification.</title>
        <authorList>
            <person name="Goeker M."/>
        </authorList>
    </citation>
    <scope>NUCLEOTIDE SEQUENCE [LARGE SCALE GENOMIC DNA]</scope>
    <source>
        <strain evidence="17 18">DSM 24629</strain>
    </source>
</reference>
<dbReference type="Pfam" id="PF00512">
    <property type="entry name" value="HisKA"/>
    <property type="match status" value="1"/>
</dbReference>
<dbReference type="InterPro" id="IPR003660">
    <property type="entry name" value="HAMP_dom"/>
</dbReference>
<evidence type="ECO:0000256" key="11">
    <source>
        <dbReference type="ARBA" id="ARBA00022989"/>
    </source>
</evidence>
<dbReference type="InterPro" id="IPR003594">
    <property type="entry name" value="HATPase_dom"/>
</dbReference>
<evidence type="ECO:0000256" key="3">
    <source>
        <dbReference type="ARBA" id="ARBA00012438"/>
    </source>
</evidence>
<dbReference type="GO" id="GO:0005524">
    <property type="term" value="F:ATP binding"/>
    <property type="evidence" value="ECO:0007669"/>
    <property type="project" value="UniProtKB-KW"/>
</dbReference>
<dbReference type="InterPro" id="IPR005467">
    <property type="entry name" value="His_kinase_dom"/>
</dbReference>
<dbReference type="OrthoDB" id="112712at2"/>
<dbReference type="GO" id="GO:0000155">
    <property type="term" value="F:phosphorelay sensor kinase activity"/>
    <property type="evidence" value="ECO:0007669"/>
    <property type="project" value="InterPro"/>
</dbReference>
<evidence type="ECO:0000259" key="16">
    <source>
        <dbReference type="PROSITE" id="PS50885"/>
    </source>
</evidence>
<protein>
    <recommendedName>
        <fullName evidence="3">histidine kinase</fullName>
        <ecNumber evidence="3">2.7.13.3</ecNumber>
    </recommendedName>
</protein>
<dbReference type="SUPFAM" id="SSF55874">
    <property type="entry name" value="ATPase domain of HSP90 chaperone/DNA topoisomerase II/histidine kinase"/>
    <property type="match status" value="1"/>
</dbReference>
<dbReference type="AlphaFoldDB" id="A0A4R3MMC3"/>
<dbReference type="PANTHER" id="PTHR45528:SF1">
    <property type="entry name" value="SENSOR HISTIDINE KINASE CPXA"/>
    <property type="match status" value="1"/>
</dbReference>
<dbReference type="InterPro" id="IPR050398">
    <property type="entry name" value="HssS/ArlS-like"/>
</dbReference>
<evidence type="ECO:0000256" key="12">
    <source>
        <dbReference type="ARBA" id="ARBA00023012"/>
    </source>
</evidence>
<keyword evidence="5" id="KW-0597">Phosphoprotein</keyword>
<evidence type="ECO:0000256" key="2">
    <source>
        <dbReference type="ARBA" id="ARBA00004651"/>
    </source>
</evidence>
<evidence type="ECO:0000256" key="9">
    <source>
        <dbReference type="ARBA" id="ARBA00022777"/>
    </source>
</evidence>
<evidence type="ECO:0000256" key="7">
    <source>
        <dbReference type="ARBA" id="ARBA00022692"/>
    </source>
</evidence>
<comment type="catalytic activity">
    <reaction evidence="1">
        <text>ATP + protein L-histidine = ADP + protein N-phospho-L-histidine.</text>
        <dbReference type="EC" id="2.7.13.3"/>
    </reaction>
</comment>
<keyword evidence="11 14" id="KW-1133">Transmembrane helix</keyword>
<dbReference type="Proteomes" id="UP000294902">
    <property type="component" value="Unassembled WGS sequence"/>
</dbReference>
<feature type="transmembrane region" description="Helical" evidence="14">
    <location>
        <begin position="161"/>
        <end position="181"/>
    </location>
</feature>
<feature type="transmembrane region" description="Helical" evidence="14">
    <location>
        <begin position="6"/>
        <end position="26"/>
    </location>
</feature>
<evidence type="ECO:0000256" key="14">
    <source>
        <dbReference type="SAM" id="Phobius"/>
    </source>
</evidence>
<dbReference type="GO" id="GO:0005886">
    <property type="term" value="C:plasma membrane"/>
    <property type="evidence" value="ECO:0007669"/>
    <property type="project" value="UniProtKB-SubCell"/>
</dbReference>
<evidence type="ECO:0000313" key="17">
    <source>
        <dbReference type="EMBL" id="TCT16085.1"/>
    </source>
</evidence>
<keyword evidence="9 17" id="KW-0418">Kinase</keyword>
<evidence type="ECO:0000313" key="18">
    <source>
        <dbReference type="Proteomes" id="UP000294902"/>
    </source>
</evidence>
<dbReference type="RefSeq" id="WP_132250198.1">
    <property type="nucleotide sequence ID" value="NZ_SMAL01000002.1"/>
</dbReference>
<dbReference type="Pfam" id="PF02518">
    <property type="entry name" value="HATPase_c"/>
    <property type="match status" value="1"/>
</dbReference>
<evidence type="ECO:0000256" key="1">
    <source>
        <dbReference type="ARBA" id="ARBA00000085"/>
    </source>
</evidence>
<keyword evidence="10" id="KW-0067">ATP-binding</keyword>
<keyword evidence="12" id="KW-0902">Two-component regulatory system</keyword>
<dbReference type="CDD" id="cd00082">
    <property type="entry name" value="HisKA"/>
    <property type="match status" value="1"/>
</dbReference>
<dbReference type="Gene3D" id="3.30.565.10">
    <property type="entry name" value="Histidine kinase-like ATPase, C-terminal domain"/>
    <property type="match status" value="1"/>
</dbReference>
<evidence type="ECO:0000256" key="8">
    <source>
        <dbReference type="ARBA" id="ARBA00022741"/>
    </source>
</evidence>
<dbReference type="SUPFAM" id="SSF47384">
    <property type="entry name" value="Homodimeric domain of signal transducing histidine kinase"/>
    <property type="match status" value="1"/>
</dbReference>
<dbReference type="CDD" id="cd00075">
    <property type="entry name" value="HATPase"/>
    <property type="match status" value="1"/>
</dbReference>
<gene>
    <name evidence="17" type="ORF">EDC18_102101</name>
</gene>
<dbReference type="SMART" id="SM00387">
    <property type="entry name" value="HATPase_c"/>
    <property type="match status" value="1"/>
</dbReference>
<keyword evidence="4" id="KW-1003">Cell membrane</keyword>
<sequence>MKIQYQLWLIYSTLFIIVSISVFVVISNRYEKHLQTGYEQLTITQGVTMLDRLKDTYPYTPNRSMGYLRTFSNQLNTRLIILDQEKRVYADSFGQLSQEASLNISILQREKEFISEFYNTQQYGYVQYTLVPFVTELGMEGYLLMIGEADQLYNEINSFQYWIIQMLIIAVTIFFIVSYFISNWFSTPIRKIILQLKKITPQKRSFTLKYKRKDEIKKLIDAIKNMVEEMNLYDERQRRFLSTSSHELKTPLATMQLILENLPYVREEEGMHTEFVQDLFFEVNKMKKMVEQLIEINRIWDKPLEIELVTDQDLKKHIQQSFQYIAESKNIVIEYELDTIKLYVDKTMFLRGLDNIVSNAIRYSTNNQLVKIRAKNLKEETQISIIDKGIGIAREDVQHIFEPFYRSNDATIWNQEGSGLGLHIVKQMVEMHKGRVEIDTEKNKGTTVHLFLKKPK</sequence>
<dbReference type="InterPro" id="IPR036890">
    <property type="entry name" value="HATPase_C_sf"/>
</dbReference>
<dbReference type="PROSITE" id="PS50885">
    <property type="entry name" value="HAMP"/>
    <property type="match status" value="1"/>
</dbReference>
<evidence type="ECO:0000256" key="4">
    <source>
        <dbReference type="ARBA" id="ARBA00022475"/>
    </source>
</evidence>
<name>A0A4R3MMC3_9FIRM</name>
<proteinExistence type="predicted"/>
<organism evidence="17 18">
    <name type="scientific">Natranaerovirga pectinivora</name>
    <dbReference type="NCBI Taxonomy" id="682400"/>
    <lineage>
        <taxon>Bacteria</taxon>
        <taxon>Bacillati</taxon>
        <taxon>Bacillota</taxon>
        <taxon>Clostridia</taxon>
        <taxon>Lachnospirales</taxon>
        <taxon>Natranaerovirgaceae</taxon>
        <taxon>Natranaerovirga</taxon>
    </lineage>
</organism>
<feature type="domain" description="HAMP" evidence="16">
    <location>
        <begin position="183"/>
        <end position="235"/>
    </location>
</feature>
<dbReference type="Gene3D" id="1.10.287.130">
    <property type="match status" value="1"/>
</dbReference>
<evidence type="ECO:0000256" key="13">
    <source>
        <dbReference type="ARBA" id="ARBA00023136"/>
    </source>
</evidence>
<dbReference type="Gene3D" id="6.10.340.10">
    <property type="match status" value="1"/>
</dbReference>
<keyword evidence="7 14" id="KW-0812">Transmembrane</keyword>
<dbReference type="InterPro" id="IPR003661">
    <property type="entry name" value="HisK_dim/P_dom"/>
</dbReference>
<dbReference type="InterPro" id="IPR004358">
    <property type="entry name" value="Sig_transdc_His_kin-like_C"/>
</dbReference>
<dbReference type="PRINTS" id="PR00344">
    <property type="entry name" value="BCTRLSENSOR"/>
</dbReference>
<evidence type="ECO:0000259" key="15">
    <source>
        <dbReference type="PROSITE" id="PS50109"/>
    </source>
</evidence>